<reference evidence="2" key="1">
    <citation type="submission" date="2016-03" db="EMBL/GenBank/DDBJ databases">
        <authorList>
            <person name="Devillers Hugo."/>
        </authorList>
    </citation>
    <scope>NUCLEOTIDE SEQUENCE [LARGE SCALE GENOMIC DNA]</scope>
</reference>
<accession>A0A1G4IQ35</accession>
<dbReference type="OrthoDB" id="4065598at2759"/>
<dbReference type="Proteomes" id="UP000189911">
    <property type="component" value="Chromosome A"/>
</dbReference>
<dbReference type="EMBL" id="LT598449">
    <property type="protein sequence ID" value="SCU78669.1"/>
    <property type="molecule type" value="Genomic_DNA"/>
</dbReference>
<dbReference type="Pfam" id="PF09795">
    <property type="entry name" value="ATG31"/>
    <property type="match status" value="1"/>
</dbReference>
<proteinExistence type="predicted"/>
<protein>
    <submittedName>
        <fullName evidence="1">LANO_0A03598g1_1</fullName>
    </submittedName>
</protein>
<dbReference type="AlphaFoldDB" id="A0A1G4IQ35"/>
<gene>
    <name evidence="1" type="ORF">LANO_0A03598G</name>
</gene>
<evidence type="ECO:0000313" key="1">
    <source>
        <dbReference type="EMBL" id="SCU78669.1"/>
    </source>
</evidence>
<dbReference type="InterPro" id="IPR018621">
    <property type="entry name" value="Atg31"/>
</dbReference>
<keyword evidence="2" id="KW-1185">Reference proteome</keyword>
<dbReference type="Gene3D" id="2.60.270.60">
    <property type="match status" value="1"/>
</dbReference>
<sequence length="138" mass="15603">MDAFVVTVVDRNVKHGLAPALKFGHPDHESQALMFACNVKYIFEDDEESVAEGDDGGIENVVVIETNGGLKVTNVELISERFKLLEYETAEDDNHEVVISAMSKFEGLGEEFRELPLERLVEIYRLRNDQLESLFNTL</sequence>
<organism evidence="1 2">
    <name type="scientific">Lachancea nothofagi CBS 11611</name>
    <dbReference type="NCBI Taxonomy" id="1266666"/>
    <lineage>
        <taxon>Eukaryota</taxon>
        <taxon>Fungi</taxon>
        <taxon>Dikarya</taxon>
        <taxon>Ascomycota</taxon>
        <taxon>Saccharomycotina</taxon>
        <taxon>Saccharomycetes</taxon>
        <taxon>Saccharomycetales</taxon>
        <taxon>Saccharomycetaceae</taxon>
        <taxon>Lachancea</taxon>
    </lineage>
</organism>
<dbReference type="GO" id="GO:0006914">
    <property type="term" value="P:autophagy"/>
    <property type="evidence" value="ECO:0007669"/>
    <property type="project" value="InterPro"/>
</dbReference>
<evidence type="ECO:0000313" key="2">
    <source>
        <dbReference type="Proteomes" id="UP000189911"/>
    </source>
</evidence>
<name>A0A1G4IQ35_9SACH</name>
<dbReference type="GO" id="GO:0000407">
    <property type="term" value="C:phagophore assembly site"/>
    <property type="evidence" value="ECO:0007669"/>
    <property type="project" value="InterPro"/>
</dbReference>